<proteinExistence type="predicted"/>
<sequence>MFAATYILLTFLFSSVMGWTGDYYSVSWGLLEIGKREPCSSDHKFLLHGDNSNLIPCIECECDNGKSVCTFQTCPKIKCDGFLRHSNRQCCPKCIGTVIDETPPIDCSWRGKTYRNGEHFKLGPCVDCSCDQGTGICTVRDCTP</sequence>
<feature type="signal peptide" evidence="1">
    <location>
        <begin position="1"/>
        <end position="18"/>
    </location>
</feature>
<dbReference type="Gene3D" id="2.10.70.10">
    <property type="entry name" value="Complement Module, domain 1"/>
    <property type="match status" value="1"/>
</dbReference>
<gene>
    <name evidence="2" type="ORF">HOLleu_40869</name>
</gene>
<dbReference type="OrthoDB" id="5946158at2759"/>
<accession>A0A9Q0YE32</accession>
<comment type="caution">
    <text evidence="2">The sequence shown here is derived from an EMBL/GenBank/DDBJ whole genome shotgun (WGS) entry which is preliminary data.</text>
</comment>
<dbReference type="AlphaFoldDB" id="A0A9Q0YE32"/>
<dbReference type="Pfam" id="PF23334">
    <property type="entry name" value="VWC2L_2nd"/>
    <property type="match status" value="1"/>
</dbReference>
<feature type="chain" id="PRO_5040451134" evidence="1">
    <location>
        <begin position="19"/>
        <end position="144"/>
    </location>
</feature>
<organism evidence="2 3">
    <name type="scientific">Holothuria leucospilota</name>
    <name type="common">Black long sea cucumber</name>
    <name type="synonym">Mertensiothuria leucospilota</name>
    <dbReference type="NCBI Taxonomy" id="206669"/>
    <lineage>
        <taxon>Eukaryota</taxon>
        <taxon>Metazoa</taxon>
        <taxon>Echinodermata</taxon>
        <taxon>Eleutherozoa</taxon>
        <taxon>Echinozoa</taxon>
        <taxon>Holothuroidea</taxon>
        <taxon>Aspidochirotacea</taxon>
        <taxon>Aspidochirotida</taxon>
        <taxon>Holothuriidae</taxon>
        <taxon>Holothuria</taxon>
    </lineage>
</organism>
<evidence type="ECO:0000313" key="3">
    <source>
        <dbReference type="Proteomes" id="UP001152320"/>
    </source>
</evidence>
<name>A0A9Q0YE32_HOLLE</name>
<keyword evidence="3" id="KW-1185">Reference proteome</keyword>
<reference evidence="2" key="1">
    <citation type="submission" date="2021-10" db="EMBL/GenBank/DDBJ databases">
        <title>Tropical sea cucumber genome reveals ecological adaptation and Cuvierian tubules defense mechanism.</title>
        <authorList>
            <person name="Chen T."/>
        </authorList>
    </citation>
    <scope>NUCLEOTIDE SEQUENCE</scope>
    <source>
        <strain evidence="2">Nanhai2018</strain>
        <tissue evidence="2">Muscle</tissue>
    </source>
</reference>
<dbReference type="Gene3D" id="6.20.200.20">
    <property type="match status" value="1"/>
</dbReference>
<evidence type="ECO:0000256" key="1">
    <source>
        <dbReference type="SAM" id="SignalP"/>
    </source>
</evidence>
<dbReference type="EMBL" id="JAIZAY010000022">
    <property type="protein sequence ID" value="KAJ8021097.1"/>
    <property type="molecule type" value="Genomic_DNA"/>
</dbReference>
<dbReference type="Proteomes" id="UP001152320">
    <property type="component" value="Chromosome 22"/>
</dbReference>
<protein>
    <submittedName>
        <fullName evidence="2">Extracellular matrix protein FRAS1</fullName>
    </submittedName>
</protein>
<keyword evidence="1" id="KW-0732">Signal</keyword>
<dbReference type="SUPFAM" id="SSF57603">
    <property type="entry name" value="FnI-like domain"/>
    <property type="match status" value="2"/>
</dbReference>
<evidence type="ECO:0000313" key="2">
    <source>
        <dbReference type="EMBL" id="KAJ8021097.1"/>
    </source>
</evidence>